<evidence type="ECO:0000313" key="2">
    <source>
        <dbReference type="EMBL" id="KAK8380327.1"/>
    </source>
</evidence>
<dbReference type="EMBL" id="JARAKH010000042">
    <property type="protein sequence ID" value="KAK8380327.1"/>
    <property type="molecule type" value="Genomic_DNA"/>
</dbReference>
<evidence type="ECO:0000313" key="3">
    <source>
        <dbReference type="Proteomes" id="UP001487740"/>
    </source>
</evidence>
<sequence length="257" mass="28360">MRRRAHREGQSRLGPRQPTANPHSTFGVFKECETSRRAAAVRYFSSVWTLDLLTKHVPSLPLRRRLRKDDILLAGWLAERSRAAPTGAWQEVKRQGSTRGSEGEEEERGVTAHPTEVRVRLSVSVAASHADVTPPSPPPLRYLRSFSDVLCNTPSLSPPSSPVGTPVGLASPCAAASSPRLLPLPFMFGRFEPSTPTHQSPADLSPALPCLTFIYLGLFCPDDQPLPALLASPRFARSLACSVMKQNRQRYRRYLSV</sequence>
<keyword evidence="3" id="KW-1185">Reference proteome</keyword>
<reference evidence="2 3" key="1">
    <citation type="submission" date="2023-03" db="EMBL/GenBank/DDBJ databases">
        <title>High-quality genome of Scylla paramamosain provides insights in environmental adaptation.</title>
        <authorList>
            <person name="Zhang L."/>
        </authorList>
    </citation>
    <scope>NUCLEOTIDE SEQUENCE [LARGE SCALE GENOMIC DNA]</scope>
    <source>
        <strain evidence="2">LZ_2023a</strain>
        <tissue evidence="2">Muscle</tissue>
    </source>
</reference>
<evidence type="ECO:0000256" key="1">
    <source>
        <dbReference type="SAM" id="MobiDB-lite"/>
    </source>
</evidence>
<feature type="region of interest" description="Disordered" evidence="1">
    <location>
        <begin position="85"/>
        <end position="115"/>
    </location>
</feature>
<organism evidence="2 3">
    <name type="scientific">Scylla paramamosain</name>
    <name type="common">Mud crab</name>
    <dbReference type="NCBI Taxonomy" id="85552"/>
    <lineage>
        <taxon>Eukaryota</taxon>
        <taxon>Metazoa</taxon>
        <taxon>Ecdysozoa</taxon>
        <taxon>Arthropoda</taxon>
        <taxon>Crustacea</taxon>
        <taxon>Multicrustacea</taxon>
        <taxon>Malacostraca</taxon>
        <taxon>Eumalacostraca</taxon>
        <taxon>Eucarida</taxon>
        <taxon>Decapoda</taxon>
        <taxon>Pleocyemata</taxon>
        <taxon>Brachyura</taxon>
        <taxon>Eubrachyura</taxon>
        <taxon>Portunoidea</taxon>
        <taxon>Portunidae</taxon>
        <taxon>Portuninae</taxon>
        <taxon>Scylla</taxon>
    </lineage>
</organism>
<comment type="caution">
    <text evidence="2">The sequence shown here is derived from an EMBL/GenBank/DDBJ whole genome shotgun (WGS) entry which is preliminary data.</text>
</comment>
<name>A0AAW0T096_SCYPA</name>
<dbReference type="Proteomes" id="UP001487740">
    <property type="component" value="Unassembled WGS sequence"/>
</dbReference>
<feature type="region of interest" description="Disordered" evidence="1">
    <location>
        <begin position="1"/>
        <end position="25"/>
    </location>
</feature>
<dbReference type="AlphaFoldDB" id="A0AAW0T096"/>
<protein>
    <submittedName>
        <fullName evidence="2">Uncharacterized protein</fullName>
    </submittedName>
</protein>
<proteinExistence type="predicted"/>
<accession>A0AAW0T096</accession>
<gene>
    <name evidence="2" type="ORF">O3P69_016734</name>
</gene>